<evidence type="ECO:0000256" key="1">
    <source>
        <dbReference type="SAM" id="SignalP"/>
    </source>
</evidence>
<dbReference type="RefSeq" id="WP_147205171.1">
    <property type="nucleotide sequence ID" value="NZ_BJYT01000015.1"/>
</dbReference>
<accession>A0A512BGH0</accession>
<dbReference type="EMBL" id="BJYT01000015">
    <property type="protein sequence ID" value="GEO11061.1"/>
    <property type="molecule type" value="Genomic_DNA"/>
</dbReference>
<dbReference type="OrthoDB" id="1164858at2"/>
<dbReference type="InterPro" id="IPR046732">
    <property type="entry name" value="DUF6624"/>
</dbReference>
<organism evidence="2 3">
    <name type="scientific">Segetibacter aerophilus</name>
    <dbReference type="NCBI Taxonomy" id="670293"/>
    <lineage>
        <taxon>Bacteria</taxon>
        <taxon>Pseudomonadati</taxon>
        <taxon>Bacteroidota</taxon>
        <taxon>Chitinophagia</taxon>
        <taxon>Chitinophagales</taxon>
        <taxon>Chitinophagaceae</taxon>
        <taxon>Segetibacter</taxon>
    </lineage>
</organism>
<reference evidence="2 3" key="1">
    <citation type="submission" date="2019-07" db="EMBL/GenBank/DDBJ databases">
        <title>Whole genome shotgun sequence of Segetibacter aerophilus NBRC 106135.</title>
        <authorList>
            <person name="Hosoyama A."/>
            <person name="Uohara A."/>
            <person name="Ohji S."/>
            <person name="Ichikawa N."/>
        </authorList>
    </citation>
    <scope>NUCLEOTIDE SEQUENCE [LARGE SCALE GENOMIC DNA]</scope>
    <source>
        <strain evidence="2 3">NBRC 106135</strain>
    </source>
</reference>
<proteinExistence type="predicted"/>
<evidence type="ECO:0000313" key="3">
    <source>
        <dbReference type="Proteomes" id="UP000321513"/>
    </source>
</evidence>
<protein>
    <recommendedName>
        <fullName evidence="4">Tetratricopeptide repeat protein</fullName>
    </recommendedName>
</protein>
<gene>
    <name evidence="2" type="ORF">SAE01_35570</name>
</gene>
<sequence>MKQSIIFLVLFISTPVIFAQNNFDEYGKFAKKADSLYYLKDYKNAATTFSQAFRAIGWKGSQKDRYNAACSWALAGVADSAFYQLNNIVEKQNYTNYAHITSDPDLNSLHKDKRWAQLIARIKQNKDKAEANLNKPLVAQLDSIYIEDQKYRQQIDSIEKKYGWESKEMTAHWKIINEKDSINLIKVKNILDKHGWLGADVVGEQGNTTLFLVIQHSDRATQEKYLPMMRDAVKKGKARGSSLALLEDRVALSQGRRQLYGSQIGGDAATKTYYVLPLEDPDNVDKRRAEVGLQPLADYVRQWQIKWDVEQYKKDLPSIEAKRVGKTN</sequence>
<dbReference type="Proteomes" id="UP000321513">
    <property type="component" value="Unassembled WGS sequence"/>
</dbReference>
<dbReference type="AlphaFoldDB" id="A0A512BGH0"/>
<name>A0A512BGH0_9BACT</name>
<keyword evidence="1" id="KW-0732">Signal</keyword>
<evidence type="ECO:0000313" key="2">
    <source>
        <dbReference type="EMBL" id="GEO11061.1"/>
    </source>
</evidence>
<feature type="chain" id="PRO_5022178235" description="Tetratricopeptide repeat protein" evidence="1">
    <location>
        <begin position="20"/>
        <end position="328"/>
    </location>
</feature>
<keyword evidence="3" id="KW-1185">Reference proteome</keyword>
<dbReference type="Pfam" id="PF20329">
    <property type="entry name" value="DUF6624"/>
    <property type="match status" value="1"/>
</dbReference>
<comment type="caution">
    <text evidence="2">The sequence shown here is derived from an EMBL/GenBank/DDBJ whole genome shotgun (WGS) entry which is preliminary data.</text>
</comment>
<feature type="signal peptide" evidence="1">
    <location>
        <begin position="1"/>
        <end position="19"/>
    </location>
</feature>
<dbReference type="NCBIfam" id="NF047558">
    <property type="entry name" value="TPR_END_plus"/>
    <property type="match status" value="1"/>
</dbReference>
<evidence type="ECO:0008006" key="4">
    <source>
        <dbReference type="Google" id="ProtNLM"/>
    </source>
</evidence>